<organism evidence="4 5">
    <name type="scientific">Elysia crispata</name>
    <name type="common">lettuce slug</name>
    <dbReference type="NCBI Taxonomy" id="231223"/>
    <lineage>
        <taxon>Eukaryota</taxon>
        <taxon>Metazoa</taxon>
        <taxon>Spiralia</taxon>
        <taxon>Lophotrochozoa</taxon>
        <taxon>Mollusca</taxon>
        <taxon>Gastropoda</taxon>
        <taxon>Heterobranchia</taxon>
        <taxon>Euthyneura</taxon>
        <taxon>Panpulmonata</taxon>
        <taxon>Sacoglossa</taxon>
        <taxon>Placobranchoidea</taxon>
        <taxon>Plakobranchidae</taxon>
        <taxon>Elysia</taxon>
    </lineage>
</organism>
<dbReference type="PANTHER" id="PTHR23351:SF59">
    <property type="entry name" value="CYCLIC AMP-DEPENDENT TRANSCRIPTION FACTOR ATF-3-LIKE"/>
    <property type="match status" value="1"/>
</dbReference>
<dbReference type="EMBL" id="JAWDGP010007852">
    <property type="protein sequence ID" value="KAK3702529.1"/>
    <property type="molecule type" value="Genomic_DNA"/>
</dbReference>
<dbReference type="GO" id="GO:0000978">
    <property type="term" value="F:RNA polymerase II cis-regulatory region sequence-specific DNA binding"/>
    <property type="evidence" value="ECO:0007669"/>
    <property type="project" value="TreeGrafter"/>
</dbReference>
<keyword evidence="1" id="KW-0175">Coiled coil</keyword>
<evidence type="ECO:0000259" key="3">
    <source>
        <dbReference type="PROSITE" id="PS50217"/>
    </source>
</evidence>
<protein>
    <recommendedName>
        <fullName evidence="3">BZIP domain-containing protein</fullName>
    </recommendedName>
</protein>
<feature type="domain" description="BZIP" evidence="3">
    <location>
        <begin position="134"/>
        <end position="197"/>
    </location>
</feature>
<dbReference type="InterPro" id="IPR000837">
    <property type="entry name" value="AP-1"/>
</dbReference>
<accession>A0AAE0XR21</accession>
<dbReference type="Gene3D" id="1.20.5.170">
    <property type="match status" value="1"/>
</dbReference>
<dbReference type="CDD" id="cd14692">
    <property type="entry name" value="bZIP_ATF4"/>
    <property type="match status" value="1"/>
</dbReference>
<dbReference type="PROSITE" id="PS50217">
    <property type="entry name" value="BZIP"/>
    <property type="match status" value="1"/>
</dbReference>
<evidence type="ECO:0000313" key="4">
    <source>
        <dbReference type="EMBL" id="KAK3702529.1"/>
    </source>
</evidence>
<evidence type="ECO:0000256" key="1">
    <source>
        <dbReference type="SAM" id="Coils"/>
    </source>
</evidence>
<comment type="caution">
    <text evidence="4">The sequence shown here is derived from an EMBL/GenBank/DDBJ whole genome shotgun (WGS) entry which is preliminary data.</text>
</comment>
<dbReference type="PANTHER" id="PTHR23351">
    <property type="entry name" value="FOS TRANSCRIPTION FACTOR-RELATED"/>
    <property type="match status" value="1"/>
</dbReference>
<reference evidence="4" key="1">
    <citation type="journal article" date="2023" name="G3 (Bethesda)">
        <title>A reference genome for the long-term kleptoplast-retaining sea slug Elysia crispata morphotype clarki.</title>
        <authorList>
            <person name="Eastman K.E."/>
            <person name="Pendleton A.L."/>
            <person name="Shaikh M.A."/>
            <person name="Suttiyut T."/>
            <person name="Ogas R."/>
            <person name="Tomko P."/>
            <person name="Gavelis G."/>
            <person name="Widhalm J.R."/>
            <person name="Wisecaver J.H."/>
        </authorList>
    </citation>
    <scope>NUCLEOTIDE SEQUENCE</scope>
    <source>
        <strain evidence="4">ECLA1</strain>
    </source>
</reference>
<dbReference type="InterPro" id="IPR046347">
    <property type="entry name" value="bZIP_sf"/>
</dbReference>
<dbReference type="AlphaFoldDB" id="A0AAE0XR21"/>
<feature type="compositionally biased region" description="Polar residues" evidence="2">
    <location>
        <begin position="231"/>
        <end position="258"/>
    </location>
</feature>
<proteinExistence type="predicted"/>
<sequence length="522" mass="57607">MYKRLPRKVKAISSENHLESHESDLPLPTVESNLTYLMLLRSGDENDPTMAAGQMIVGNNASGKAQAIEFQCDTNEEKILNATIKALHSGSLTPLIKEELRCTIQSRRLAEGKGELKVEFKSPPKKKTMTEEERTRYLKRRVQNREAAQRFRQKQKDTSDMLSAKIAKLERKSRSLLTDLSRLREEKDCLKEMLKSHLVVCTNQHRIPSLLSPDQIDQLLSESNHDHIDSNESSACGSTSMSDALSPTGSVSTSCFSTTPPPRPSTADSSATGSDVFFFPDENGAGDVSLIDANQDTEVEVFVTSGDAQMMNANGVEHQQLQTFAFSPNQDINFVEEIVIDTSGGPDYSEYQRPDSTEAMRLDSCSSVDIAAEGRGLGSSTSAFSYPNIQTSGYDNSVCPDPSTICLDSSISFPGFNQDMNMYIEDERQKQQTKTAQELVNSLVTVLNSSHSSDFDLNSLNIVHNGEIIDARRVNETATGLAESTSDLRHSLAFAHSRVHDMCDLDVGYPVHDFLLLNDSVP</sequence>
<feature type="coiled-coil region" evidence="1">
    <location>
        <begin position="152"/>
        <end position="186"/>
    </location>
</feature>
<dbReference type="Pfam" id="PF07716">
    <property type="entry name" value="bZIP_2"/>
    <property type="match status" value="1"/>
</dbReference>
<name>A0AAE0XR21_9GAST</name>
<evidence type="ECO:0000256" key="2">
    <source>
        <dbReference type="SAM" id="MobiDB-lite"/>
    </source>
</evidence>
<gene>
    <name evidence="4" type="ORF">RRG08_042522</name>
</gene>
<dbReference type="SUPFAM" id="SSF57959">
    <property type="entry name" value="Leucine zipper domain"/>
    <property type="match status" value="1"/>
</dbReference>
<dbReference type="InterPro" id="IPR004827">
    <property type="entry name" value="bZIP"/>
</dbReference>
<dbReference type="GO" id="GO:0005634">
    <property type="term" value="C:nucleus"/>
    <property type="evidence" value="ECO:0007669"/>
    <property type="project" value="TreeGrafter"/>
</dbReference>
<feature type="region of interest" description="Disordered" evidence="2">
    <location>
        <begin position="225"/>
        <end position="274"/>
    </location>
</feature>
<keyword evidence="5" id="KW-1185">Reference proteome</keyword>
<dbReference type="PROSITE" id="PS00036">
    <property type="entry name" value="BZIP_BASIC"/>
    <property type="match status" value="1"/>
</dbReference>
<dbReference type="Proteomes" id="UP001283361">
    <property type="component" value="Unassembled WGS sequence"/>
</dbReference>
<dbReference type="SMART" id="SM00338">
    <property type="entry name" value="BRLZ"/>
    <property type="match status" value="1"/>
</dbReference>
<evidence type="ECO:0000313" key="5">
    <source>
        <dbReference type="Proteomes" id="UP001283361"/>
    </source>
</evidence>
<dbReference type="GO" id="GO:0000981">
    <property type="term" value="F:DNA-binding transcription factor activity, RNA polymerase II-specific"/>
    <property type="evidence" value="ECO:0007669"/>
    <property type="project" value="TreeGrafter"/>
</dbReference>